<comment type="function">
    <text evidence="1">Transcriptional repressor of xylose-utilizing enzymes.</text>
</comment>
<dbReference type="AlphaFoldDB" id="A0A235B973"/>
<gene>
    <name evidence="4" type="ORF">CHM34_03015</name>
</gene>
<keyword evidence="3" id="KW-0859">Xylose metabolism</keyword>
<dbReference type="PANTHER" id="PTHR18964:SF149">
    <property type="entry name" value="BIFUNCTIONAL UDP-N-ACETYLGLUCOSAMINE 2-EPIMERASE_N-ACETYLMANNOSAMINE KINASE"/>
    <property type="match status" value="1"/>
</dbReference>
<keyword evidence="3" id="KW-0119">Carbohydrate metabolism</keyword>
<dbReference type="SUPFAM" id="SSF46785">
    <property type="entry name" value="Winged helix' DNA-binding domain"/>
    <property type="match status" value="1"/>
</dbReference>
<dbReference type="OrthoDB" id="9796533at2"/>
<dbReference type="EMBL" id="NOWF01000002">
    <property type="protein sequence ID" value="OYD08782.1"/>
    <property type="molecule type" value="Genomic_DNA"/>
</dbReference>
<dbReference type="Gene3D" id="1.10.10.10">
    <property type="entry name" value="Winged helix-like DNA-binding domain superfamily/Winged helix DNA-binding domain"/>
    <property type="match status" value="1"/>
</dbReference>
<dbReference type="Gene3D" id="3.30.420.40">
    <property type="match status" value="2"/>
</dbReference>
<evidence type="ECO:0000256" key="2">
    <source>
        <dbReference type="ARBA" id="ARBA00006479"/>
    </source>
</evidence>
<proteinExistence type="inferred from homology"/>
<accession>A0A235B973</accession>
<name>A0A235B973_9BACL</name>
<dbReference type="PANTHER" id="PTHR18964">
    <property type="entry name" value="ROK (REPRESSOR, ORF, KINASE) FAMILY"/>
    <property type="match status" value="1"/>
</dbReference>
<dbReference type="InterPro" id="IPR000600">
    <property type="entry name" value="ROK"/>
</dbReference>
<reference evidence="4 5" key="1">
    <citation type="submission" date="2017-07" db="EMBL/GenBank/DDBJ databases">
        <title>The genome sequence of Paludifilum halophilum highlights mechanisms for microbial adaptation to high salt environemnts.</title>
        <authorList>
            <person name="Belbahri L."/>
        </authorList>
    </citation>
    <scope>NUCLEOTIDE SEQUENCE [LARGE SCALE GENOMIC DNA]</scope>
    <source>
        <strain evidence="4 5">DSM 102817</strain>
    </source>
</reference>
<dbReference type="Pfam" id="PF00480">
    <property type="entry name" value="ROK"/>
    <property type="match status" value="1"/>
</dbReference>
<evidence type="ECO:0000256" key="1">
    <source>
        <dbReference type="ARBA" id="ARBA00002486"/>
    </source>
</evidence>
<dbReference type="CDD" id="cd24076">
    <property type="entry name" value="ASKHA_ATPase_ROK_BsXylR-like"/>
    <property type="match status" value="1"/>
</dbReference>
<evidence type="ECO:0000256" key="3">
    <source>
        <dbReference type="ARBA" id="ARBA00022629"/>
    </source>
</evidence>
<comment type="caution">
    <text evidence="4">The sequence shown here is derived from an EMBL/GenBank/DDBJ whole genome shotgun (WGS) entry which is preliminary data.</text>
</comment>
<evidence type="ECO:0000313" key="4">
    <source>
        <dbReference type="EMBL" id="OYD08782.1"/>
    </source>
</evidence>
<dbReference type="InterPro" id="IPR043129">
    <property type="entry name" value="ATPase_NBD"/>
</dbReference>
<dbReference type="Pfam" id="PF13412">
    <property type="entry name" value="HTH_24"/>
    <property type="match status" value="1"/>
</dbReference>
<organism evidence="4 5">
    <name type="scientific">Paludifilum halophilum</name>
    <dbReference type="NCBI Taxonomy" id="1642702"/>
    <lineage>
        <taxon>Bacteria</taxon>
        <taxon>Bacillati</taxon>
        <taxon>Bacillota</taxon>
        <taxon>Bacilli</taxon>
        <taxon>Bacillales</taxon>
        <taxon>Thermoactinomycetaceae</taxon>
        <taxon>Paludifilum</taxon>
    </lineage>
</organism>
<sequence length="394" mass="42809">MQTTGNQYLVKKINKSIVFDTIRRKNPISRAQISESTNLNKGTVSSLVKELIDDDLVYEIGPGQSSGGRRPVMLLFNHVSGYAIGIDLGVNYILTVLTDLEGNSVEEERTPLQNLSFDSVISALFQSIRAMIDRAPDSPRGIVGIGIGVPGIVDEKGTVLFAPNLGWKNVNLSRMITDEFHLPVIVHNEANAGAKGEHLFGSGKGRENLVYVSVGIGIGTSMIINNALYGGASGFSGEMGHFIIESHGKKCRCGNRGCWELYASERAFLEQAKSLSVPSTDSADLDLDRFIQAANEGNSEVIQLFNQIGEYLGIGLTNIVNTLNPELIIIGNRFAKAEKWIRNPIHRVVESRSLPYHRQPLKIAFSSLGTHSCALGASSFAISNFFSDMKVPVG</sequence>
<dbReference type="SUPFAM" id="SSF53067">
    <property type="entry name" value="Actin-like ATPase domain"/>
    <property type="match status" value="1"/>
</dbReference>
<dbReference type="GO" id="GO:0042732">
    <property type="term" value="P:D-xylose metabolic process"/>
    <property type="evidence" value="ECO:0007669"/>
    <property type="project" value="UniProtKB-KW"/>
</dbReference>
<keyword evidence="5" id="KW-1185">Reference proteome</keyword>
<protein>
    <submittedName>
        <fullName evidence="4">ROK family protein</fullName>
    </submittedName>
</protein>
<comment type="similarity">
    <text evidence="2">Belongs to the ROK (NagC/XylR) family.</text>
</comment>
<dbReference type="RefSeq" id="WP_094263130.1">
    <property type="nucleotide sequence ID" value="NZ_NOWF01000002.1"/>
</dbReference>
<evidence type="ECO:0000313" key="5">
    <source>
        <dbReference type="Proteomes" id="UP000215459"/>
    </source>
</evidence>
<dbReference type="InterPro" id="IPR036390">
    <property type="entry name" value="WH_DNA-bd_sf"/>
</dbReference>
<dbReference type="Proteomes" id="UP000215459">
    <property type="component" value="Unassembled WGS sequence"/>
</dbReference>
<dbReference type="InterPro" id="IPR036388">
    <property type="entry name" value="WH-like_DNA-bd_sf"/>
</dbReference>